<accession>A0ABN7WQL5</accession>
<proteinExistence type="predicted"/>
<gene>
    <name evidence="1" type="ORF">GMARGA_LOCUS33798</name>
</gene>
<protein>
    <submittedName>
        <fullName evidence="1">34129_t:CDS:1</fullName>
    </submittedName>
</protein>
<dbReference type="EMBL" id="CAJVQB010057262">
    <property type="protein sequence ID" value="CAG8838087.1"/>
    <property type="molecule type" value="Genomic_DNA"/>
</dbReference>
<name>A0ABN7WQL5_GIGMA</name>
<reference evidence="1 2" key="1">
    <citation type="submission" date="2021-06" db="EMBL/GenBank/DDBJ databases">
        <authorList>
            <person name="Kallberg Y."/>
            <person name="Tangrot J."/>
            <person name="Rosling A."/>
        </authorList>
    </citation>
    <scope>NUCLEOTIDE SEQUENCE [LARGE SCALE GENOMIC DNA]</scope>
    <source>
        <strain evidence="1 2">120-4 pot B 10/14</strain>
    </source>
</reference>
<sequence>MKIFYLDQLLSSNEKQALFGNNSKVVKKKFQIEDISDLTVHLPLVKLS</sequence>
<dbReference type="Proteomes" id="UP000789901">
    <property type="component" value="Unassembled WGS sequence"/>
</dbReference>
<organism evidence="1 2">
    <name type="scientific">Gigaspora margarita</name>
    <dbReference type="NCBI Taxonomy" id="4874"/>
    <lineage>
        <taxon>Eukaryota</taxon>
        <taxon>Fungi</taxon>
        <taxon>Fungi incertae sedis</taxon>
        <taxon>Mucoromycota</taxon>
        <taxon>Glomeromycotina</taxon>
        <taxon>Glomeromycetes</taxon>
        <taxon>Diversisporales</taxon>
        <taxon>Gigasporaceae</taxon>
        <taxon>Gigaspora</taxon>
    </lineage>
</organism>
<evidence type="ECO:0000313" key="1">
    <source>
        <dbReference type="EMBL" id="CAG8838087.1"/>
    </source>
</evidence>
<comment type="caution">
    <text evidence="1">The sequence shown here is derived from an EMBL/GenBank/DDBJ whole genome shotgun (WGS) entry which is preliminary data.</text>
</comment>
<evidence type="ECO:0000313" key="2">
    <source>
        <dbReference type="Proteomes" id="UP000789901"/>
    </source>
</evidence>
<keyword evidence="2" id="KW-1185">Reference proteome</keyword>